<feature type="region of interest" description="Disordered" evidence="1">
    <location>
        <begin position="192"/>
        <end position="221"/>
    </location>
</feature>
<evidence type="ECO:0000256" key="1">
    <source>
        <dbReference type="SAM" id="MobiDB-lite"/>
    </source>
</evidence>
<evidence type="ECO:0000313" key="4">
    <source>
        <dbReference type="EMBL" id="MDX3025912.1"/>
    </source>
</evidence>
<proteinExistence type="predicted"/>
<protein>
    <submittedName>
        <fullName evidence="3">DUF2637 domain-containing protein</fullName>
    </submittedName>
</protein>
<reference evidence="3 5" key="1">
    <citation type="journal article" date="2023" name="Microb. Genom.">
        <title>Mesoterricola silvestris gen. nov., sp. nov., Mesoterricola sediminis sp. nov., Geothrix oryzae sp. nov., Geothrix edaphica sp. nov., Geothrix rubra sp. nov., and Geothrix limicola sp. nov., six novel members of Acidobacteriota isolated from soils.</title>
        <authorList>
            <person name="Weisberg A.J."/>
            <person name="Pearce E."/>
            <person name="Kramer C.G."/>
            <person name="Chang J.H."/>
            <person name="Clarke C.R."/>
        </authorList>
    </citation>
    <scope>NUCLEOTIDE SEQUENCE</scope>
    <source>
        <strain evidence="4 5">NB05-1H</strain>
        <strain evidence="3">NRRL_B-16521</strain>
    </source>
</reference>
<dbReference type="AlphaFoldDB" id="A0AAP6EMN4"/>
<dbReference type="Proteomes" id="UP001272987">
    <property type="component" value="Unassembled WGS sequence"/>
</dbReference>
<gene>
    <name evidence="3" type="ORF">PV399_47755</name>
    <name evidence="4" type="ORF">PV666_49875</name>
</gene>
<keyword evidence="2" id="KW-0472">Membrane</keyword>
<comment type="caution">
    <text evidence="3">The sequence shown here is derived from an EMBL/GenBank/DDBJ whole genome shotgun (WGS) entry which is preliminary data.</text>
</comment>
<dbReference type="Pfam" id="PF10935">
    <property type="entry name" value="DUF2637"/>
    <property type="match status" value="1"/>
</dbReference>
<feature type="transmembrane region" description="Helical" evidence="2">
    <location>
        <begin position="87"/>
        <end position="107"/>
    </location>
</feature>
<feature type="transmembrane region" description="Helical" evidence="2">
    <location>
        <begin position="53"/>
        <end position="75"/>
    </location>
</feature>
<keyword evidence="5" id="KW-1185">Reference proteome</keyword>
<dbReference type="GeneID" id="69809281"/>
<dbReference type="InterPro" id="IPR021235">
    <property type="entry name" value="DUF2637"/>
</dbReference>
<dbReference type="Proteomes" id="UP001282288">
    <property type="component" value="Unassembled WGS sequence"/>
</dbReference>
<evidence type="ECO:0000313" key="3">
    <source>
        <dbReference type="EMBL" id="MDX2967340.1"/>
    </source>
</evidence>
<dbReference type="RefSeq" id="WP_010360601.1">
    <property type="nucleotide sequence ID" value="NZ_BCMK01000116.1"/>
</dbReference>
<keyword evidence="2" id="KW-1133">Transmembrane helix</keyword>
<sequence length="221" mass="23921">MPGNEDTPRLSGRRAHDLDTWVRPLCAFTVAAVAAYASYIHQRDFALQGGADTVSAALWPLSVDGLLLLSTAGLLKHPGELSRRARWSVRSSFLLGIAVSLAANVAAAPTAQWKPVLVAGWPPIALLLSVELLIHRPEPQNPGPAPQGHSTAEGTDLLQRARNIDARHRERHQRPASAETLRKQLHIGAARSRELAAAVREHRQRAGRTGKRVNKSGPSDN</sequence>
<dbReference type="EMBL" id="JARAWC010000100">
    <property type="protein sequence ID" value="MDX2967340.1"/>
    <property type="molecule type" value="Genomic_DNA"/>
</dbReference>
<feature type="transmembrane region" description="Helical" evidence="2">
    <location>
        <begin position="21"/>
        <end position="41"/>
    </location>
</feature>
<feature type="compositionally biased region" description="Basic residues" evidence="1">
    <location>
        <begin position="202"/>
        <end position="214"/>
    </location>
</feature>
<keyword evidence="2" id="KW-0812">Transmembrane</keyword>
<organism evidence="3 6">
    <name type="scientific">Streptomyces acidiscabies</name>
    <dbReference type="NCBI Taxonomy" id="42234"/>
    <lineage>
        <taxon>Bacteria</taxon>
        <taxon>Bacillati</taxon>
        <taxon>Actinomycetota</taxon>
        <taxon>Actinomycetes</taxon>
        <taxon>Kitasatosporales</taxon>
        <taxon>Streptomycetaceae</taxon>
        <taxon>Streptomyces</taxon>
    </lineage>
</organism>
<evidence type="ECO:0000313" key="5">
    <source>
        <dbReference type="Proteomes" id="UP001272987"/>
    </source>
</evidence>
<dbReference type="EMBL" id="JARAWP010000059">
    <property type="protein sequence ID" value="MDX3025912.1"/>
    <property type="molecule type" value="Genomic_DNA"/>
</dbReference>
<evidence type="ECO:0000313" key="6">
    <source>
        <dbReference type="Proteomes" id="UP001282288"/>
    </source>
</evidence>
<accession>A0AAP6EMN4</accession>
<evidence type="ECO:0000256" key="2">
    <source>
        <dbReference type="SAM" id="Phobius"/>
    </source>
</evidence>
<name>A0AAP6EMN4_9ACTN</name>
<feature type="region of interest" description="Disordered" evidence="1">
    <location>
        <begin position="168"/>
        <end position="187"/>
    </location>
</feature>